<gene>
    <name evidence="1" type="ordered locus">MROS_2205</name>
</gene>
<evidence type="ECO:0000313" key="2">
    <source>
        <dbReference type="Proteomes" id="UP000009011"/>
    </source>
</evidence>
<organism evidence="1 2">
    <name type="scientific">Melioribacter roseus (strain DSM 23840 / JCM 17771 / VKM B-2668 / P3M-2)</name>
    <dbReference type="NCBI Taxonomy" id="1191523"/>
    <lineage>
        <taxon>Bacteria</taxon>
        <taxon>Pseudomonadati</taxon>
        <taxon>Ignavibacteriota</taxon>
        <taxon>Ignavibacteria</taxon>
        <taxon>Ignavibacteriales</taxon>
        <taxon>Melioribacteraceae</taxon>
        <taxon>Melioribacter</taxon>
    </lineage>
</organism>
<accession>I6Z8F5</accession>
<proteinExistence type="predicted"/>
<dbReference type="Pfam" id="PF13289">
    <property type="entry name" value="SIR2_2"/>
    <property type="match status" value="1"/>
</dbReference>
<dbReference type="eggNOG" id="ENOG5033CPW">
    <property type="taxonomic scope" value="Bacteria"/>
</dbReference>
<name>I6Z8F5_MELRP</name>
<dbReference type="AlphaFoldDB" id="I6Z8F5"/>
<protein>
    <submittedName>
        <fullName evidence="1">Uncharacterized protein</fullName>
    </submittedName>
</protein>
<dbReference type="OrthoDB" id="1082259at2"/>
<dbReference type="HOGENOM" id="CLU_658461_0_0_10"/>
<dbReference type="KEGG" id="mro:MROS_2205"/>
<evidence type="ECO:0000313" key="1">
    <source>
        <dbReference type="EMBL" id="AFN75435.1"/>
    </source>
</evidence>
<dbReference type="EMBL" id="CP003557">
    <property type="protein sequence ID" value="AFN75435.1"/>
    <property type="molecule type" value="Genomic_DNA"/>
</dbReference>
<keyword evidence="2" id="KW-1185">Reference proteome</keyword>
<dbReference type="RefSeq" id="WP_014856867.1">
    <property type="nucleotide sequence ID" value="NC_018178.1"/>
</dbReference>
<sequence length="393" mass="46420">MKKIAFLFGSGLSIPAEMPSTSDITQNVLDGDNVMRHTDGNYYFGKPLYHHIGAADEYVPRVLLFLKRIKIEIDLYYWDLFHKETNYEDLYYVASQIYNSEMFIFDNPVVQPFIDKIIKEVKPILQGRPGEIRGNWELHELAHEAMNYISDIVWHHLSKEPKRLSYLNFLKDAYEDSNINRMFIFSLNHDLVIEEYFRTENISFIDGFGNPVKGVRYWNFNIFKNDEKLNIAKLHGSINWFKFSRGKYTPNEIGIPIHGNFWRTQDPNGVYRHPDNGRPMILVGTFNKILQYTYDIYFLLYYLFYNTLIDTNTIIISGYSFGDKGINTRLIEWMNSSSARKIIVIHPEVEKLKQPSSDGIYRNWDNWVNDNKLIIIEKRIEEISWDIISKNIN</sequence>
<reference evidence="1 2" key="1">
    <citation type="journal article" date="2013" name="PLoS ONE">
        <title>Genomic analysis of Melioribacter roseus, facultatively anaerobic organotrophic bacterium representing a novel deep lineage within Bacteriodetes/Chlorobi group.</title>
        <authorList>
            <person name="Kadnikov V.V."/>
            <person name="Mardanov A.V."/>
            <person name="Podosokorskaya O.A."/>
            <person name="Gavrilov S.N."/>
            <person name="Kublanov I.V."/>
            <person name="Beletsky A.V."/>
            <person name="Bonch-Osmolovskaya E.A."/>
            <person name="Ravin N.V."/>
        </authorList>
    </citation>
    <scope>NUCLEOTIDE SEQUENCE [LARGE SCALE GENOMIC DNA]</scope>
    <source>
        <strain evidence="2">JCM 17771 / P3M-2</strain>
    </source>
</reference>
<dbReference type="Proteomes" id="UP000009011">
    <property type="component" value="Chromosome"/>
</dbReference>